<evidence type="ECO:0000313" key="1">
    <source>
        <dbReference type="EMBL" id="KAK3361091.1"/>
    </source>
</evidence>
<comment type="caution">
    <text evidence="1">The sequence shown here is derived from an EMBL/GenBank/DDBJ whole genome shotgun (WGS) entry which is preliminary data.</text>
</comment>
<name>A0AAE0JU08_9PEZI</name>
<protein>
    <submittedName>
        <fullName evidence="1">Uncharacterized protein</fullName>
    </submittedName>
</protein>
<sequence length="151" mass="17158">MHFSRFKRPIACHLFVPVAYSMAFSTPVQEHRLPLDNHTPRIDTETEVLIQVIGKRLTCGQFPLSCIWVCRSVHCYTAEYLLCLRRSRLGAVNSNSSRSTPPSPAARHAQDRGHGFLWMCDDSKAQRQRLLFNLNSSQVAKYVHEKGLCGS</sequence>
<reference evidence="1" key="2">
    <citation type="submission" date="2023-06" db="EMBL/GenBank/DDBJ databases">
        <authorList>
            <consortium name="Lawrence Berkeley National Laboratory"/>
            <person name="Haridas S."/>
            <person name="Hensen N."/>
            <person name="Bonometti L."/>
            <person name="Westerberg I."/>
            <person name="Brannstrom I.O."/>
            <person name="Guillou S."/>
            <person name="Cros-Aarteil S."/>
            <person name="Calhoun S."/>
            <person name="Kuo A."/>
            <person name="Mondo S."/>
            <person name="Pangilinan J."/>
            <person name="Riley R."/>
            <person name="Labutti K."/>
            <person name="Andreopoulos B."/>
            <person name="Lipzen A."/>
            <person name="Chen C."/>
            <person name="Yanf M."/>
            <person name="Daum C."/>
            <person name="Ng V."/>
            <person name="Clum A."/>
            <person name="Steindorff A."/>
            <person name="Ohm R."/>
            <person name="Martin F."/>
            <person name="Silar P."/>
            <person name="Natvig D."/>
            <person name="Lalanne C."/>
            <person name="Gautier V."/>
            <person name="Ament-Velasquez S.L."/>
            <person name="Kruys A."/>
            <person name="Hutchinson M.I."/>
            <person name="Powell A.J."/>
            <person name="Barry K."/>
            <person name="Miller A.N."/>
            <person name="Grigoriev I.V."/>
            <person name="Debuchy R."/>
            <person name="Gladieux P."/>
            <person name="Thoren M.H."/>
            <person name="Johannesson H."/>
        </authorList>
    </citation>
    <scope>NUCLEOTIDE SEQUENCE</scope>
    <source>
        <strain evidence="1">CBS 958.72</strain>
    </source>
</reference>
<evidence type="ECO:0000313" key="2">
    <source>
        <dbReference type="Proteomes" id="UP001287356"/>
    </source>
</evidence>
<keyword evidence="2" id="KW-1185">Reference proteome</keyword>
<accession>A0AAE0JU08</accession>
<reference evidence="1" key="1">
    <citation type="journal article" date="2023" name="Mol. Phylogenet. Evol.">
        <title>Genome-scale phylogeny and comparative genomics of the fungal order Sordariales.</title>
        <authorList>
            <person name="Hensen N."/>
            <person name="Bonometti L."/>
            <person name="Westerberg I."/>
            <person name="Brannstrom I.O."/>
            <person name="Guillou S."/>
            <person name="Cros-Aarteil S."/>
            <person name="Calhoun S."/>
            <person name="Haridas S."/>
            <person name="Kuo A."/>
            <person name="Mondo S."/>
            <person name="Pangilinan J."/>
            <person name="Riley R."/>
            <person name="LaButti K."/>
            <person name="Andreopoulos B."/>
            <person name="Lipzen A."/>
            <person name="Chen C."/>
            <person name="Yan M."/>
            <person name="Daum C."/>
            <person name="Ng V."/>
            <person name="Clum A."/>
            <person name="Steindorff A."/>
            <person name="Ohm R.A."/>
            <person name="Martin F."/>
            <person name="Silar P."/>
            <person name="Natvig D.O."/>
            <person name="Lalanne C."/>
            <person name="Gautier V."/>
            <person name="Ament-Velasquez S.L."/>
            <person name="Kruys A."/>
            <person name="Hutchinson M.I."/>
            <person name="Powell A.J."/>
            <person name="Barry K."/>
            <person name="Miller A.N."/>
            <person name="Grigoriev I.V."/>
            <person name="Debuchy R."/>
            <person name="Gladieux P."/>
            <person name="Hiltunen Thoren M."/>
            <person name="Johannesson H."/>
        </authorList>
    </citation>
    <scope>NUCLEOTIDE SEQUENCE</scope>
    <source>
        <strain evidence="1">CBS 958.72</strain>
    </source>
</reference>
<gene>
    <name evidence="1" type="ORF">B0T24DRAFT_114144</name>
</gene>
<dbReference type="EMBL" id="JAULSN010000012">
    <property type="protein sequence ID" value="KAK3361091.1"/>
    <property type="molecule type" value="Genomic_DNA"/>
</dbReference>
<dbReference type="AlphaFoldDB" id="A0AAE0JU08"/>
<organism evidence="1 2">
    <name type="scientific">Lasiosphaeria ovina</name>
    <dbReference type="NCBI Taxonomy" id="92902"/>
    <lineage>
        <taxon>Eukaryota</taxon>
        <taxon>Fungi</taxon>
        <taxon>Dikarya</taxon>
        <taxon>Ascomycota</taxon>
        <taxon>Pezizomycotina</taxon>
        <taxon>Sordariomycetes</taxon>
        <taxon>Sordariomycetidae</taxon>
        <taxon>Sordariales</taxon>
        <taxon>Lasiosphaeriaceae</taxon>
        <taxon>Lasiosphaeria</taxon>
    </lineage>
</organism>
<dbReference type="Proteomes" id="UP001287356">
    <property type="component" value="Unassembled WGS sequence"/>
</dbReference>
<proteinExistence type="predicted"/>